<dbReference type="RefSeq" id="WP_188968464.1">
    <property type="nucleotide sequence ID" value="NZ_BMKW01000008.1"/>
</dbReference>
<feature type="transmembrane region" description="Helical" evidence="1">
    <location>
        <begin position="17"/>
        <end position="38"/>
    </location>
</feature>
<reference evidence="2" key="1">
    <citation type="journal article" date="2014" name="Int. J. Syst. Evol. Microbiol.">
        <title>Complete genome sequence of Corynebacterium casei LMG S-19264T (=DSM 44701T), isolated from a smear-ripened cheese.</title>
        <authorList>
            <consortium name="US DOE Joint Genome Institute (JGI-PGF)"/>
            <person name="Walter F."/>
            <person name="Albersmeier A."/>
            <person name="Kalinowski J."/>
            <person name="Ruckert C."/>
        </authorList>
    </citation>
    <scope>NUCLEOTIDE SEQUENCE</scope>
    <source>
        <strain evidence="2">CGMCC 1.3617</strain>
    </source>
</reference>
<keyword evidence="1" id="KW-1133">Transmembrane helix</keyword>
<feature type="transmembrane region" description="Helical" evidence="1">
    <location>
        <begin position="128"/>
        <end position="146"/>
    </location>
</feature>
<keyword evidence="1" id="KW-0472">Membrane</keyword>
<dbReference type="EMBL" id="BMKW01000008">
    <property type="protein sequence ID" value="GGJ22927.1"/>
    <property type="molecule type" value="Genomic_DNA"/>
</dbReference>
<evidence type="ECO:0000313" key="3">
    <source>
        <dbReference type="Proteomes" id="UP000661507"/>
    </source>
</evidence>
<keyword evidence="3" id="KW-1185">Reference proteome</keyword>
<sequence length="155" mass="16943">MKDVEAMFEVASWGTSWALGAPLMVLTVVVHVFGLGLIRSAFYNAFQRRNWLFRGPVVHFALVMSVTVSLVTLLHVVQAAIWASCYVLVGAIPTAHLAMLYSIGAMATYGHATVYLDAHWQMLGAMEALNGAILLGLSTAFLYAMIQQAWPGKRN</sequence>
<reference evidence="2" key="2">
    <citation type="submission" date="2020-09" db="EMBL/GenBank/DDBJ databases">
        <authorList>
            <person name="Sun Q."/>
            <person name="Zhou Y."/>
        </authorList>
    </citation>
    <scope>NUCLEOTIDE SEQUENCE</scope>
    <source>
        <strain evidence="2">CGMCC 1.3617</strain>
    </source>
</reference>
<protein>
    <submittedName>
        <fullName evidence="2">Uncharacterized protein</fullName>
    </submittedName>
</protein>
<evidence type="ECO:0000256" key="1">
    <source>
        <dbReference type="SAM" id="Phobius"/>
    </source>
</evidence>
<proteinExistence type="predicted"/>
<organism evidence="2 3">
    <name type="scientific">Neoroseomonas lacus</name>
    <dbReference type="NCBI Taxonomy" id="287609"/>
    <lineage>
        <taxon>Bacteria</taxon>
        <taxon>Pseudomonadati</taxon>
        <taxon>Pseudomonadota</taxon>
        <taxon>Alphaproteobacteria</taxon>
        <taxon>Acetobacterales</taxon>
        <taxon>Acetobacteraceae</taxon>
        <taxon>Neoroseomonas</taxon>
    </lineage>
</organism>
<feature type="transmembrane region" description="Helical" evidence="1">
    <location>
        <begin position="59"/>
        <end position="89"/>
    </location>
</feature>
<name>A0A917NRY1_9PROT</name>
<feature type="transmembrane region" description="Helical" evidence="1">
    <location>
        <begin position="95"/>
        <end position="116"/>
    </location>
</feature>
<dbReference type="AlphaFoldDB" id="A0A917NRY1"/>
<gene>
    <name evidence="2" type="ORF">GCM10011320_32690</name>
</gene>
<comment type="caution">
    <text evidence="2">The sequence shown here is derived from an EMBL/GenBank/DDBJ whole genome shotgun (WGS) entry which is preliminary data.</text>
</comment>
<accession>A0A917NRY1</accession>
<keyword evidence="1" id="KW-0812">Transmembrane</keyword>
<evidence type="ECO:0000313" key="2">
    <source>
        <dbReference type="EMBL" id="GGJ22927.1"/>
    </source>
</evidence>
<dbReference type="Proteomes" id="UP000661507">
    <property type="component" value="Unassembled WGS sequence"/>
</dbReference>